<evidence type="ECO:0000256" key="2">
    <source>
        <dbReference type="ARBA" id="ARBA00022475"/>
    </source>
</evidence>
<feature type="transmembrane region" description="Helical" evidence="6">
    <location>
        <begin position="32"/>
        <end position="58"/>
    </location>
</feature>
<evidence type="ECO:0000256" key="3">
    <source>
        <dbReference type="ARBA" id="ARBA00022692"/>
    </source>
</evidence>
<dbReference type="AlphaFoldDB" id="A0A7M2X2X8"/>
<evidence type="ECO:0000256" key="5">
    <source>
        <dbReference type="ARBA" id="ARBA00023136"/>
    </source>
</evidence>
<feature type="transmembrane region" description="Helical" evidence="6">
    <location>
        <begin position="65"/>
        <end position="86"/>
    </location>
</feature>
<keyword evidence="9" id="KW-1185">Reference proteome</keyword>
<proteinExistence type="predicted"/>
<keyword evidence="3 6" id="KW-0812">Transmembrane</keyword>
<dbReference type="GO" id="GO:0005886">
    <property type="term" value="C:plasma membrane"/>
    <property type="evidence" value="ECO:0007669"/>
    <property type="project" value="UniProtKB-SubCell"/>
</dbReference>
<keyword evidence="5 6" id="KW-0472">Membrane</keyword>
<dbReference type="PANTHER" id="PTHR42709">
    <property type="entry name" value="ALKALINE PHOSPHATASE LIKE PROTEIN"/>
    <property type="match status" value="1"/>
</dbReference>
<gene>
    <name evidence="8" type="ORF">IPV69_12050</name>
</gene>
<dbReference type="InterPro" id="IPR032816">
    <property type="entry name" value="VTT_dom"/>
</dbReference>
<dbReference type="KEGG" id="hbs:IPV69_12050"/>
<keyword evidence="4 6" id="KW-1133">Transmembrane helix</keyword>
<evidence type="ECO:0000313" key="8">
    <source>
        <dbReference type="EMBL" id="QOV92035.1"/>
    </source>
</evidence>
<evidence type="ECO:0000256" key="1">
    <source>
        <dbReference type="ARBA" id="ARBA00004651"/>
    </source>
</evidence>
<evidence type="ECO:0000256" key="6">
    <source>
        <dbReference type="SAM" id="Phobius"/>
    </source>
</evidence>
<dbReference type="Pfam" id="PF09335">
    <property type="entry name" value="VTT_dom"/>
    <property type="match status" value="1"/>
</dbReference>
<name>A0A7M2X2X8_9BACT</name>
<feature type="transmembrane region" description="Helical" evidence="6">
    <location>
        <begin position="192"/>
        <end position="211"/>
    </location>
</feature>
<feature type="domain" description="VTT" evidence="7">
    <location>
        <begin position="48"/>
        <end position="167"/>
    </location>
</feature>
<feature type="transmembrane region" description="Helical" evidence="6">
    <location>
        <begin position="151"/>
        <end position="172"/>
    </location>
</feature>
<evidence type="ECO:0000259" key="7">
    <source>
        <dbReference type="Pfam" id="PF09335"/>
    </source>
</evidence>
<dbReference type="PANTHER" id="PTHR42709:SF6">
    <property type="entry name" value="UNDECAPRENYL PHOSPHATE TRANSPORTER A"/>
    <property type="match status" value="1"/>
</dbReference>
<sequence>MVSLHVAMPAVAAAIGSGSLLPNDATLRDMPAAAQIGAIILGTLISEDLVCIAVGMLIRREQISPWIGGLGCFLGIYIGDLLFFAIGRLGGMGVLRWKFFTRRLSPERLQAFGAWFDRRPWAAIAMCRVMPGIRVPLYLAVGALTKRTRAFFWWTCFFAFVWTPGLIGLVVLFGDVFVAPFERFIGGGWKPVALAIVAMYLIVRLAMLLATEAGRAKLLNRVGKLWGRKPIAVAEDPAPVSGSPSGAAD</sequence>
<protein>
    <submittedName>
        <fullName evidence="8">DedA family protein</fullName>
    </submittedName>
</protein>
<organism evidence="8 9">
    <name type="scientific">Humisphaera borealis</name>
    <dbReference type="NCBI Taxonomy" id="2807512"/>
    <lineage>
        <taxon>Bacteria</taxon>
        <taxon>Pseudomonadati</taxon>
        <taxon>Planctomycetota</taxon>
        <taxon>Phycisphaerae</taxon>
        <taxon>Tepidisphaerales</taxon>
        <taxon>Tepidisphaeraceae</taxon>
        <taxon>Humisphaera</taxon>
    </lineage>
</organism>
<reference evidence="8 9" key="1">
    <citation type="submission" date="2020-10" db="EMBL/GenBank/DDBJ databases">
        <title>Wide distribution of Phycisphaera-like planctomycetes from WD2101 soil group in peatlands and genome analysis of the first cultivated representative.</title>
        <authorList>
            <person name="Dedysh S.N."/>
            <person name="Beletsky A.V."/>
            <person name="Ivanova A."/>
            <person name="Kulichevskaya I.S."/>
            <person name="Suzina N.E."/>
            <person name="Philippov D.A."/>
            <person name="Rakitin A.L."/>
            <person name="Mardanov A.V."/>
            <person name="Ravin N.V."/>
        </authorList>
    </citation>
    <scope>NUCLEOTIDE SEQUENCE [LARGE SCALE GENOMIC DNA]</scope>
    <source>
        <strain evidence="8 9">M1803</strain>
    </source>
</reference>
<dbReference type="EMBL" id="CP063458">
    <property type="protein sequence ID" value="QOV92035.1"/>
    <property type="molecule type" value="Genomic_DNA"/>
</dbReference>
<dbReference type="InterPro" id="IPR051311">
    <property type="entry name" value="DedA_domain"/>
</dbReference>
<dbReference type="RefSeq" id="WP_206295362.1">
    <property type="nucleotide sequence ID" value="NZ_CP063458.1"/>
</dbReference>
<evidence type="ECO:0000313" key="9">
    <source>
        <dbReference type="Proteomes" id="UP000593765"/>
    </source>
</evidence>
<accession>A0A7M2X2X8</accession>
<evidence type="ECO:0000256" key="4">
    <source>
        <dbReference type="ARBA" id="ARBA00022989"/>
    </source>
</evidence>
<comment type="subcellular location">
    <subcellularLocation>
        <location evidence="1">Cell membrane</location>
        <topology evidence="1">Multi-pass membrane protein</topology>
    </subcellularLocation>
</comment>
<feature type="transmembrane region" description="Helical" evidence="6">
    <location>
        <begin position="121"/>
        <end position="144"/>
    </location>
</feature>
<dbReference type="Proteomes" id="UP000593765">
    <property type="component" value="Chromosome"/>
</dbReference>
<keyword evidence="2" id="KW-1003">Cell membrane</keyword>